<dbReference type="Gene3D" id="3.30.200.20">
    <property type="entry name" value="Phosphorylase Kinase, domain 1"/>
    <property type="match status" value="1"/>
</dbReference>
<dbReference type="InterPro" id="IPR008271">
    <property type="entry name" value="Ser/Thr_kinase_AS"/>
</dbReference>
<dbReference type="VEuPathDB" id="TriTrypDB:TEOVI_000594500"/>
<feature type="region of interest" description="Disordered" evidence="9">
    <location>
        <begin position="315"/>
        <end position="369"/>
    </location>
</feature>
<dbReference type="InterPro" id="IPR000719">
    <property type="entry name" value="Prot_kinase_dom"/>
</dbReference>
<comment type="catalytic activity">
    <reaction evidence="7">
        <text>L-threonyl-[protein] + ATP = O-phospho-L-threonyl-[protein] + ADP + H(+)</text>
        <dbReference type="Rhea" id="RHEA:46608"/>
        <dbReference type="Rhea" id="RHEA-COMP:11060"/>
        <dbReference type="Rhea" id="RHEA-COMP:11605"/>
        <dbReference type="ChEBI" id="CHEBI:15378"/>
        <dbReference type="ChEBI" id="CHEBI:30013"/>
        <dbReference type="ChEBI" id="CHEBI:30616"/>
        <dbReference type="ChEBI" id="CHEBI:61977"/>
        <dbReference type="ChEBI" id="CHEBI:456216"/>
        <dbReference type="EC" id="2.7.11.1"/>
    </reaction>
</comment>
<dbReference type="RefSeq" id="XP_067078090.1">
    <property type="nucleotide sequence ID" value="XM_067221989.1"/>
</dbReference>
<evidence type="ECO:0000256" key="1">
    <source>
        <dbReference type="ARBA" id="ARBA00012513"/>
    </source>
</evidence>
<sequence length="723" mass="82706">MPRPDRRAKYGRRAQNKITTGGGGAKRKLKPIAPHVEKDGIDINALLEEIERNDSPAEEKVPKETTKKSRRRRKAEKVEGLAVKPGTTVAQARMLASKMQQRHSASTNGPSQPAHQRSEEDEDEDDDDEEQDGSGEDYSDIANERPSEYRKGGYHPVVVGEVYNQRYRVVRKLGWGYFSTVWLVWDYVEKVFQAMKVQKSAKHYTEAAYDEIKLLGEIMTADPEKVRRCARLNDHFEQQGPNGKHVCMVFDVYGEDLLSLIERYKYHGVPLPIVKCISRQILIGLEHVHSLDIIHTDLKPENVLLSAPKHAIVSQMKRFKPPPLHDRPSLVKRDPKTMTKSQRRRYYKKLRAAGKGKDSAEGNEEQNDDEDIAREVHVDPNEAAPQQSEKEPLSETDSEWEVERLHHVVLADFGNSCWTYRQFTDEVQTRQYRSPEVILGYPYSTSIDLWSAACMIFELITGEFLFDPRKGSDYSRDEDHLALISELLGVLPVSMRLGDGKYRAQYYNSRGELRSIKDLNFWGLEDVLYRKHKFTRKKAKEIAEFLLPMLELEPHNRATATDMLNNFQHFFEVQEDDYAPLCFVPSSDDHRGGERSSGNMEESEFSDTFEETDDYDRSRRLDRTYDAMEDSLSRQDEETARYLAGHSLLNEASLAKRGLTILDIQAVLSGQQLEDEERQAAATEIIRLLSEEADDSSDGHCADREDGDSNSSVDESDSSCTND</sequence>
<dbReference type="GO" id="GO:0005524">
    <property type="term" value="F:ATP binding"/>
    <property type="evidence" value="ECO:0007669"/>
    <property type="project" value="UniProtKB-KW"/>
</dbReference>
<evidence type="ECO:0000256" key="9">
    <source>
        <dbReference type="SAM" id="MobiDB-lite"/>
    </source>
</evidence>
<keyword evidence="2" id="KW-0723">Serine/threonine-protein kinase</keyword>
<name>A0A1G4I474_TRYEQ</name>
<evidence type="ECO:0000256" key="3">
    <source>
        <dbReference type="ARBA" id="ARBA00022679"/>
    </source>
</evidence>
<dbReference type="EMBL" id="CZPT02000598">
    <property type="protein sequence ID" value="SCU66672.1"/>
    <property type="molecule type" value="Genomic_DNA"/>
</dbReference>
<keyword evidence="3" id="KW-0808">Transferase</keyword>
<feature type="domain" description="Protein kinase" evidence="10">
    <location>
        <begin position="167"/>
        <end position="571"/>
    </location>
</feature>
<dbReference type="PANTHER" id="PTHR47634">
    <property type="entry name" value="PROTEIN KINASE DOMAIN-CONTAINING PROTEIN-RELATED"/>
    <property type="match status" value="1"/>
</dbReference>
<keyword evidence="4" id="KW-0547">Nucleotide-binding</keyword>
<keyword evidence="6" id="KW-0067">ATP-binding</keyword>
<feature type="region of interest" description="Disordered" evidence="9">
    <location>
        <begin position="49"/>
        <end position="150"/>
    </location>
</feature>
<reference evidence="11" key="1">
    <citation type="submission" date="2016-09" db="EMBL/GenBank/DDBJ databases">
        <authorList>
            <person name="Hebert L."/>
            <person name="Moumen B."/>
        </authorList>
    </citation>
    <scope>NUCLEOTIDE SEQUENCE [LARGE SCALE GENOMIC DNA]</scope>
    <source>
        <strain evidence="11">OVI</strain>
    </source>
</reference>
<evidence type="ECO:0000256" key="5">
    <source>
        <dbReference type="ARBA" id="ARBA00022777"/>
    </source>
</evidence>
<feature type="compositionally biased region" description="Basic residues" evidence="9">
    <location>
        <begin position="341"/>
        <end position="354"/>
    </location>
</feature>
<feature type="compositionally biased region" description="Acidic residues" evidence="9">
    <location>
        <begin position="119"/>
        <end position="139"/>
    </location>
</feature>
<feature type="compositionally biased region" description="Basic and acidic residues" evidence="9">
    <location>
        <begin position="49"/>
        <end position="67"/>
    </location>
</feature>
<dbReference type="PROSITE" id="PS00108">
    <property type="entry name" value="PROTEIN_KINASE_ST"/>
    <property type="match status" value="1"/>
</dbReference>
<dbReference type="GO" id="GO:0004674">
    <property type="term" value="F:protein serine/threonine kinase activity"/>
    <property type="evidence" value="ECO:0007669"/>
    <property type="project" value="UniProtKB-KW"/>
</dbReference>
<feature type="region of interest" description="Disordered" evidence="9">
    <location>
        <begin position="690"/>
        <end position="723"/>
    </location>
</feature>
<dbReference type="Gene3D" id="1.10.510.10">
    <property type="entry name" value="Transferase(Phosphotransferase) domain 1"/>
    <property type="match status" value="1"/>
</dbReference>
<dbReference type="Proteomes" id="UP000195570">
    <property type="component" value="Unassembled WGS sequence"/>
</dbReference>
<comment type="catalytic activity">
    <reaction evidence="8">
        <text>L-seryl-[protein] + ATP = O-phospho-L-seryl-[protein] + ADP + H(+)</text>
        <dbReference type="Rhea" id="RHEA:17989"/>
        <dbReference type="Rhea" id="RHEA-COMP:9863"/>
        <dbReference type="Rhea" id="RHEA-COMP:11604"/>
        <dbReference type="ChEBI" id="CHEBI:15378"/>
        <dbReference type="ChEBI" id="CHEBI:29999"/>
        <dbReference type="ChEBI" id="CHEBI:30616"/>
        <dbReference type="ChEBI" id="CHEBI:83421"/>
        <dbReference type="ChEBI" id="CHEBI:456216"/>
        <dbReference type="EC" id="2.7.11.1"/>
    </reaction>
</comment>
<feature type="region of interest" description="Disordered" evidence="9">
    <location>
        <begin position="589"/>
        <end position="617"/>
    </location>
</feature>
<dbReference type="PROSITE" id="PS50011">
    <property type="entry name" value="PROTEIN_KINASE_DOM"/>
    <property type="match status" value="1"/>
</dbReference>
<comment type="caution">
    <text evidence="11">The sequence shown here is derived from an EMBL/GenBank/DDBJ whole genome shotgun (WGS) entry which is preliminary data.</text>
</comment>
<evidence type="ECO:0000256" key="4">
    <source>
        <dbReference type="ARBA" id="ARBA00022741"/>
    </source>
</evidence>
<feature type="compositionally biased region" description="Polar residues" evidence="9">
    <location>
        <begin position="98"/>
        <end position="115"/>
    </location>
</feature>
<dbReference type="PANTHER" id="PTHR47634:SF9">
    <property type="entry name" value="PROTEIN KINASE DOMAIN-CONTAINING PROTEIN-RELATED"/>
    <property type="match status" value="1"/>
</dbReference>
<evidence type="ECO:0000256" key="7">
    <source>
        <dbReference type="ARBA" id="ARBA00047899"/>
    </source>
</evidence>
<keyword evidence="5 11" id="KW-0418">Kinase</keyword>
<dbReference type="AlphaFoldDB" id="A0A1G4I474"/>
<evidence type="ECO:0000256" key="8">
    <source>
        <dbReference type="ARBA" id="ARBA00048679"/>
    </source>
</evidence>
<keyword evidence="12" id="KW-1185">Reference proteome</keyword>
<feature type="compositionally biased region" description="Acidic residues" evidence="9">
    <location>
        <begin position="601"/>
        <end position="614"/>
    </location>
</feature>
<feature type="compositionally biased region" description="Basic and acidic residues" evidence="9">
    <location>
        <begin position="323"/>
        <end position="337"/>
    </location>
</feature>
<evidence type="ECO:0000256" key="2">
    <source>
        <dbReference type="ARBA" id="ARBA00022527"/>
    </source>
</evidence>
<dbReference type="CDD" id="cd14136">
    <property type="entry name" value="STKc_SRPK"/>
    <property type="match status" value="1"/>
</dbReference>
<dbReference type="GO" id="GO:0000245">
    <property type="term" value="P:spliceosomal complex assembly"/>
    <property type="evidence" value="ECO:0007669"/>
    <property type="project" value="TreeGrafter"/>
</dbReference>
<evidence type="ECO:0000313" key="12">
    <source>
        <dbReference type="Proteomes" id="UP000195570"/>
    </source>
</evidence>
<dbReference type="GeneID" id="92379884"/>
<dbReference type="FunFam" id="3.30.200.20:FF:000322">
    <property type="entry name" value="Uncharacterized protein, isoform D"/>
    <property type="match status" value="1"/>
</dbReference>
<dbReference type="SMART" id="SM00220">
    <property type="entry name" value="S_TKc"/>
    <property type="match status" value="1"/>
</dbReference>
<dbReference type="GO" id="GO:0050684">
    <property type="term" value="P:regulation of mRNA processing"/>
    <property type="evidence" value="ECO:0007669"/>
    <property type="project" value="TreeGrafter"/>
</dbReference>
<gene>
    <name evidence="11" type="ORF">TEOVI_000594500</name>
</gene>
<dbReference type="EC" id="2.7.11.1" evidence="1"/>
<feature type="region of interest" description="Disordered" evidence="9">
    <location>
        <begin position="1"/>
        <end position="30"/>
    </location>
</feature>
<organism evidence="11 12">
    <name type="scientific">Trypanosoma equiperdum</name>
    <dbReference type="NCBI Taxonomy" id="5694"/>
    <lineage>
        <taxon>Eukaryota</taxon>
        <taxon>Discoba</taxon>
        <taxon>Euglenozoa</taxon>
        <taxon>Kinetoplastea</taxon>
        <taxon>Metakinetoplastina</taxon>
        <taxon>Trypanosomatida</taxon>
        <taxon>Trypanosomatidae</taxon>
        <taxon>Trypanosoma</taxon>
    </lineage>
</organism>
<dbReference type="SUPFAM" id="SSF56112">
    <property type="entry name" value="Protein kinase-like (PK-like)"/>
    <property type="match status" value="1"/>
</dbReference>
<protein>
    <recommendedName>
        <fullName evidence="1">non-specific serine/threonine protein kinase</fullName>
        <ecNumber evidence="1">2.7.11.1</ecNumber>
    </recommendedName>
</protein>
<evidence type="ECO:0000313" key="11">
    <source>
        <dbReference type="EMBL" id="SCU66672.1"/>
    </source>
</evidence>
<dbReference type="InterPro" id="IPR051334">
    <property type="entry name" value="SRPK"/>
</dbReference>
<evidence type="ECO:0000256" key="6">
    <source>
        <dbReference type="ARBA" id="ARBA00022840"/>
    </source>
</evidence>
<proteinExistence type="predicted"/>
<dbReference type="FunFam" id="1.10.510.10:FF:000275">
    <property type="entry name" value="SRSF protein kinase 2 isoform X3"/>
    <property type="match status" value="1"/>
</dbReference>
<evidence type="ECO:0000259" key="10">
    <source>
        <dbReference type="PROSITE" id="PS50011"/>
    </source>
</evidence>
<dbReference type="InterPro" id="IPR011009">
    <property type="entry name" value="Kinase-like_dom_sf"/>
</dbReference>
<accession>A0A1G4I474</accession>
<dbReference type="Pfam" id="PF00069">
    <property type="entry name" value="Pkinase"/>
    <property type="match status" value="2"/>
</dbReference>